<feature type="region of interest" description="Disordered" evidence="1">
    <location>
        <begin position="215"/>
        <end position="250"/>
    </location>
</feature>
<evidence type="ECO:0000256" key="1">
    <source>
        <dbReference type="SAM" id="MobiDB-lite"/>
    </source>
</evidence>
<gene>
    <name evidence="2" type="ORF">F2Q69_00029539</name>
</gene>
<protein>
    <submittedName>
        <fullName evidence="2">Uncharacterized protein</fullName>
    </submittedName>
</protein>
<evidence type="ECO:0000313" key="3">
    <source>
        <dbReference type="Proteomes" id="UP000712600"/>
    </source>
</evidence>
<feature type="region of interest" description="Disordered" evidence="1">
    <location>
        <begin position="88"/>
        <end position="132"/>
    </location>
</feature>
<dbReference type="EMBL" id="QGKX02000088">
    <property type="protein sequence ID" value="KAF3588837.1"/>
    <property type="molecule type" value="Genomic_DNA"/>
</dbReference>
<comment type="caution">
    <text evidence="2">The sequence shown here is derived from an EMBL/GenBank/DDBJ whole genome shotgun (WGS) entry which is preliminary data.</text>
</comment>
<dbReference type="AlphaFoldDB" id="A0A8S9S6L4"/>
<reference evidence="2" key="1">
    <citation type="submission" date="2019-12" db="EMBL/GenBank/DDBJ databases">
        <title>Genome sequencing and annotation of Brassica cretica.</title>
        <authorList>
            <person name="Studholme D.J."/>
            <person name="Sarris P."/>
        </authorList>
    </citation>
    <scope>NUCLEOTIDE SEQUENCE</scope>
    <source>
        <strain evidence="2">PFS-109/04</strain>
        <tissue evidence="2">Leaf</tissue>
    </source>
</reference>
<organism evidence="2 3">
    <name type="scientific">Brassica cretica</name>
    <name type="common">Mustard</name>
    <dbReference type="NCBI Taxonomy" id="69181"/>
    <lineage>
        <taxon>Eukaryota</taxon>
        <taxon>Viridiplantae</taxon>
        <taxon>Streptophyta</taxon>
        <taxon>Embryophyta</taxon>
        <taxon>Tracheophyta</taxon>
        <taxon>Spermatophyta</taxon>
        <taxon>Magnoliopsida</taxon>
        <taxon>eudicotyledons</taxon>
        <taxon>Gunneridae</taxon>
        <taxon>Pentapetalae</taxon>
        <taxon>rosids</taxon>
        <taxon>malvids</taxon>
        <taxon>Brassicales</taxon>
        <taxon>Brassicaceae</taxon>
        <taxon>Brassiceae</taxon>
        <taxon>Brassica</taxon>
    </lineage>
</organism>
<feature type="compositionally biased region" description="Basic and acidic residues" evidence="1">
    <location>
        <begin position="226"/>
        <end position="237"/>
    </location>
</feature>
<feature type="compositionally biased region" description="Polar residues" evidence="1">
    <location>
        <begin position="116"/>
        <end position="132"/>
    </location>
</feature>
<feature type="compositionally biased region" description="Low complexity" evidence="1">
    <location>
        <begin position="88"/>
        <end position="115"/>
    </location>
</feature>
<sequence>MVATFILVRDEMGDLHDQEGHLRNIAGMPSSTISKKETQLLFSLDPANLKHSIRKGICSSSIDNNTCLLLDFHPASLERSIHKGIRSSSIDKNTSSSIDSRQPPSTPTPISSTNTRFPQSTEDTLPSTDTFHPISIDTSVRISIDTEPRDMVATLILVRDERGYLHDQEAVPPTETGITRRAVADLQAQIENLTAAVAALSTQQATSVIRHERNNQTAIDDEFEEDKNPLSRLRDQPPIRNNNNNDSYFDNKYENFDTKVYDTRDNENSYFVQLGDPIFDVSDKEEEG</sequence>
<proteinExistence type="predicted"/>
<name>A0A8S9S6L4_BRACR</name>
<dbReference type="Proteomes" id="UP000712600">
    <property type="component" value="Unassembled WGS sequence"/>
</dbReference>
<accession>A0A8S9S6L4</accession>
<evidence type="ECO:0000313" key="2">
    <source>
        <dbReference type="EMBL" id="KAF3588837.1"/>
    </source>
</evidence>